<dbReference type="InterPro" id="IPR046097">
    <property type="entry name" value="DUF6033"/>
</dbReference>
<name>A0A9X5BKL5_9FIRM</name>
<comment type="caution">
    <text evidence="1">The sequence shown here is derived from an EMBL/GenBank/DDBJ whole genome shotgun (WGS) entry which is preliminary data.</text>
</comment>
<keyword evidence="2" id="KW-1185">Reference proteome</keyword>
<protein>
    <submittedName>
        <fullName evidence="1">Uncharacterized protein</fullName>
    </submittedName>
</protein>
<organism evidence="1 2">
    <name type="scientific">Parablautia muri</name>
    <dbReference type="NCBI Taxonomy" id="2320879"/>
    <lineage>
        <taxon>Bacteria</taxon>
        <taxon>Bacillati</taxon>
        <taxon>Bacillota</taxon>
        <taxon>Clostridia</taxon>
        <taxon>Lachnospirales</taxon>
        <taxon>Lachnospiraceae</taxon>
        <taxon>Parablautia</taxon>
    </lineage>
</organism>
<dbReference type="OrthoDB" id="2052470at2"/>
<gene>
    <name evidence="1" type="ORF">D5281_23700</name>
</gene>
<proteinExistence type="predicted"/>
<dbReference type="RefSeq" id="WP_016302848.1">
    <property type="nucleotide sequence ID" value="NZ_QZDT01000093.1"/>
</dbReference>
<evidence type="ECO:0000313" key="2">
    <source>
        <dbReference type="Proteomes" id="UP001154420"/>
    </source>
</evidence>
<dbReference type="EMBL" id="QZDT01000093">
    <property type="protein sequence ID" value="NBJ95443.1"/>
    <property type="molecule type" value="Genomic_DNA"/>
</dbReference>
<sequence length="209" mass="23579">MDIQAILPQINNAVNLSSNGIKCGDEFEKLLQQVNEETDIAEMKKFLDEKFNVNTVVVDYSCEKTDTEAEMYDTAMLEKYNMHGGRNVIISKKTLLRMKKDGSFRQKVYKSIEDIPWTSKLTGGEVKGNGVFIHEDGTGGYYLEFDWGDDVEKTKSKKSKVLYSDSSGVKELDIPILDERNNIGLQADILISLMGADFSYKRKSNDAGF</sequence>
<dbReference type="Proteomes" id="UP001154420">
    <property type="component" value="Unassembled WGS sequence"/>
</dbReference>
<reference evidence="1" key="1">
    <citation type="submission" date="2018-09" db="EMBL/GenBank/DDBJ databases">
        <title>Murine metabolic-syndrome-specific gut microbial biobank.</title>
        <authorList>
            <person name="Liu C."/>
        </authorList>
    </citation>
    <scope>NUCLEOTIDE SEQUENCE</scope>
    <source>
        <strain evidence="1">D42-62</strain>
    </source>
</reference>
<dbReference type="Pfam" id="PF19498">
    <property type="entry name" value="DUF6033"/>
    <property type="match status" value="1"/>
</dbReference>
<accession>A0A9X5BKL5</accession>
<dbReference type="AlphaFoldDB" id="A0A9X5BKL5"/>
<evidence type="ECO:0000313" key="1">
    <source>
        <dbReference type="EMBL" id="NBJ95443.1"/>
    </source>
</evidence>